<reference evidence="1 2" key="1">
    <citation type="submission" date="2024-03" db="EMBL/GenBank/DDBJ databases">
        <title>Adaptation during the transition from Ophiocordyceps entomopathogen to insect associate is accompanied by gene loss and intensified selection.</title>
        <authorList>
            <person name="Ward C.M."/>
            <person name="Onetto C.A."/>
            <person name="Borneman A.R."/>
        </authorList>
    </citation>
    <scope>NUCLEOTIDE SEQUENCE [LARGE SCALE GENOMIC DNA]</scope>
    <source>
        <strain evidence="1">AWRI1</strain>
        <tissue evidence="1">Single Adult Female</tissue>
    </source>
</reference>
<dbReference type="GO" id="GO:0005246">
    <property type="term" value="F:calcium channel regulator activity"/>
    <property type="evidence" value="ECO:0007669"/>
    <property type="project" value="TreeGrafter"/>
</dbReference>
<evidence type="ECO:0000313" key="1">
    <source>
        <dbReference type="EMBL" id="KAK7590094.1"/>
    </source>
</evidence>
<dbReference type="EMBL" id="JBBCAQ010000022">
    <property type="protein sequence ID" value="KAK7590094.1"/>
    <property type="molecule type" value="Genomic_DNA"/>
</dbReference>
<organism evidence="1 2">
    <name type="scientific">Parthenolecanium corni</name>
    <dbReference type="NCBI Taxonomy" id="536013"/>
    <lineage>
        <taxon>Eukaryota</taxon>
        <taxon>Metazoa</taxon>
        <taxon>Ecdysozoa</taxon>
        <taxon>Arthropoda</taxon>
        <taxon>Hexapoda</taxon>
        <taxon>Insecta</taxon>
        <taxon>Pterygota</taxon>
        <taxon>Neoptera</taxon>
        <taxon>Paraneoptera</taxon>
        <taxon>Hemiptera</taxon>
        <taxon>Sternorrhyncha</taxon>
        <taxon>Coccoidea</taxon>
        <taxon>Coccidae</taxon>
        <taxon>Parthenolecanium</taxon>
    </lineage>
</organism>
<name>A0AAN9TH26_9HEMI</name>
<evidence type="ECO:0000313" key="2">
    <source>
        <dbReference type="Proteomes" id="UP001367676"/>
    </source>
</evidence>
<dbReference type="PANTHER" id="PTHR45775:SF6">
    <property type="entry name" value="RAD, GEM_KIR FAMILY MEMBER 2, ISOFORM C"/>
    <property type="match status" value="1"/>
</dbReference>
<dbReference type="SUPFAM" id="SSF52540">
    <property type="entry name" value="P-loop containing nucleoside triphosphate hydrolases"/>
    <property type="match status" value="1"/>
</dbReference>
<keyword evidence="2" id="KW-1185">Reference proteome</keyword>
<dbReference type="AlphaFoldDB" id="A0AAN9TH26"/>
<dbReference type="GO" id="GO:0005886">
    <property type="term" value="C:plasma membrane"/>
    <property type="evidence" value="ECO:0007669"/>
    <property type="project" value="TreeGrafter"/>
</dbReference>
<accession>A0AAN9TH26</accession>
<comment type="caution">
    <text evidence="1">The sequence shown here is derived from an EMBL/GenBank/DDBJ whole genome shotgun (WGS) entry which is preliminary data.</text>
</comment>
<sequence length="153" mass="17037">MLLTLEIPGFTRLLKGPGSVIYDTTRVTSKDPVASYDTSLVNRGDSFRRRHNRSNSVFPSSTGSLVDEQQQEVLEQICNEQVTHSPDNTTCTYNVSVTGTTGVGKTSLISQFMTSECINPYDRDRGKLFNFIIQRDYSVQNIVASDFPTTLLS</sequence>
<gene>
    <name evidence="1" type="ORF">V9T40_001707</name>
</gene>
<protein>
    <submittedName>
        <fullName evidence="1">Uncharacterized protein</fullName>
    </submittedName>
</protein>
<dbReference type="GO" id="GO:0005525">
    <property type="term" value="F:GTP binding"/>
    <property type="evidence" value="ECO:0007669"/>
    <property type="project" value="TreeGrafter"/>
</dbReference>
<dbReference type="Proteomes" id="UP001367676">
    <property type="component" value="Unassembled WGS sequence"/>
</dbReference>
<dbReference type="InterPro" id="IPR027417">
    <property type="entry name" value="P-loop_NTPase"/>
</dbReference>
<dbReference type="PANTHER" id="PTHR45775">
    <property type="entry name" value="RAD, GEM/KIR FAMILY MEMBER 2, ISOFORM C"/>
    <property type="match status" value="1"/>
</dbReference>
<proteinExistence type="predicted"/>
<dbReference type="Gene3D" id="3.40.50.300">
    <property type="entry name" value="P-loop containing nucleotide triphosphate hydrolases"/>
    <property type="match status" value="1"/>
</dbReference>
<dbReference type="InterPro" id="IPR051641">
    <property type="entry name" value="RGK_GTP-binding_reg"/>
</dbReference>